<reference evidence="1 2" key="1">
    <citation type="journal article" date="2020" name="Cell">
        <title>Large-Scale Comparative Analyses of Tick Genomes Elucidate Their Genetic Diversity and Vector Capacities.</title>
        <authorList>
            <consortium name="Tick Genome and Microbiome Consortium (TIGMIC)"/>
            <person name="Jia N."/>
            <person name="Wang J."/>
            <person name="Shi W."/>
            <person name="Du L."/>
            <person name="Sun Y."/>
            <person name="Zhan W."/>
            <person name="Jiang J.F."/>
            <person name="Wang Q."/>
            <person name="Zhang B."/>
            <person name="Ji P."/>
            <person name="Bell-Sakyi L."/>
            <person name="Cui X.M."/>
            <person name="Yuan T.T."/>
            <person name="Jiang B.G."/>
            <person name="Yang W.F."/>
            <person name="Lam T.T."/>
            <person name="Chang Q.C."/>
            <person name="Ding S.J."/>
            <person name="Wang X.J."/>
            <person name="Zhu J.G."/>
            <person name="Ruan X.D."/>
            <person name="Zhao L."/>
            <person name="Wei J.T."/>
            <person name="Ye R.Z."/>
            <person name="Que T.C."/>
            <person name="Du C.H."/>
            <person name="Zhou Y.H."/>
            <person name="Cheng J.X."/>
            <person name="Dai P.F."/>
            <person name="Guo W.B."/>
            <person name="Han X.H."/>
            <person name="Huang E.J."/>
            <person name="Li L.F."/>
            <person name="Wei W."/>
            <person name="Gao Y.C."/>
            <person name="Liu J.Z."/>
            <person name="Shao H.Z."/>
            <person name="Wang X."/>
            <person name="Wang C.C."/>
            <person name="Yang T.C."/>
            <person name="Huo Q.B."/>
            <person name="Li W."/>
            <person name="Chen H.Y."/>
            <person name="Chen S.E."/>
            <person name="Zhou L.G."/>
            <person name="Ni X.B."/>
            <person name="Tian J.H."/>
            <person name="Sheng Y."/>
            <person name="Liu T."/>
            <person name="Pan Y.S."/>
            <person name="Xia L.Y."/>
            <person name="Li J."/>
            <person name="Zhao F."/>
            <person name="Cao W.C."/>
        </authorList>
    </citation>
    <scope>NUCLEOTIDE SEQUENCE [LARGE SCALE GENOMIC DNA]</scope>
    <source>
        <strain evidence="1">Iper-2018</strain>
    </source>
</reference>
<proteinExistence type="predicted"/>
<accession>A0AC60NYC1</accession>
<sequence>MVTAVEAATASTVANTQELQKIVNGALQKWLGRKCDLRVNVLVRATYARAKEELDRKRESRKRRWQQLWSEINTLPKRVHRERREDLHPDDDPLSLNCFFEKLRCGSVPAAPTDNV</sequence>
<evidence type="ECO:0000313" key="2">
    <source>
        <dbReference type="Proteomes" id="UP000805193"/>
    </source>
</evidence>
<organism evidence="1 2">
    <name type="scientific">Ixodes persulcatus</name>
    <name type="common">Taiga tick</name>
    <dbReference type="NCBI Taxonomy" id="34615"/>
    <lineage>
        <taxon>Eukaryota</taxon>
        <taxon>Metazoa</taxon>
        <taxon>Ecdysozoa</taxon>
        <taxon>Arthropoda</taxon>
        <taxon>Chelicerata</taxon>
        <taxon>Arachnida</taxon>
        <taxon>Acari</taxon>
        <taxon>Parasitiformes</taxon>
        <taxon>Ixodida</taxon>
        <taxon>Ixodoidea</taxon>
        <taxon>Ixodidae</taxon>
        <taxon>Ixodinae</taxon>
        <taxon>Ixodes</taxon>
    </lineage>
</organism>
<name>A0AC60NYC1_IXOPE</name>
<dbReference type="EMBL" id="JABSTQ010011370">
    <property type="protein sequence ID" value="KAG0412151.1"/>
    <property type="molecule type" value="Genomic_DNA"/>
</dbReference>
<comment type="caution">
    <text evidence="1">The sequence shown here is derived from an EMBL/GenBank/DDBJ whole genome shotgun (WGS) entry which is preliminary data.</text>
</comment>
<evidence type="ECO:0000313" key="1">
    <source>
        <dbReference type="EMBL" id="KAG0412151.1"/>
    </source>
</evidence>
<dbReference type="Proteomes" id="UP000805193">
    <property type="component" value="Unassembled WGS sequence"/>
</dbReference>
<keyword evidence="2" id="KW-1185">Reference proteome</keyword>
<gene>
    <name evidence="1" type="ORF">HPB47_010707</name>
</gene>
<protein>
    <submittedName>
        <fullName evidence="1">Uncharacterized protein</fullName>
    </submittedName>
</protein>